<dbReference type="Pfam" id="PF06580">
    <property type="entry name" value="His_kinase"/>
    <property type="match status" value="1"/>
</dbReference>
<keyword evidence="5" id="KW-0597">Phosphoprotein</keyword>
<dbReference type="SUPFAM" id="SSF158472">
    <property type="entry name" value="HAMP domain-like"/>
    <property type="match status" value="1"/>
</dbReference>
<dbReference type="InterPro" id="IPR036890">
    <property type="entry name" value="HATPase_C_sf"/>
</dbReference>
<dbReference type="InterPro" id="IPR050640">
    <property type="entry name" value="Bact_2-comp_sensor_kinase"/>
</dbReference>
<comment type="catalytic activity">
    <reaction evidence="1">
        <text>ATP + protein L-histidine = ADP + protein N-phospho-L-histidine.</text>
        <dbReference type="EC" id="2.7.13.3"/>
    </reaction>
</comment>
<dbReference type="GO" id="GO:0005886">
    <property type="term" value="C:plasma membrane"/>
    <property type="evidence" value="ECO:0007669"/>
    <property type="project" value="UniProtKB-SubCell"/>
</dbReference>
<feature type="transmembrane region" description="Helical" evidence="15">
    <location>
        <begin position="295"/>
        <end position="314"/>
    </location>
</feature>
<protein>
    <recommendedName>
        <fullName evidence="3">histidine kinase</fullName>
        <ecNumber evidence="3">2.7.13.3</ecNumber>
    </recommendedName>
</protein>
<evidence type="ECO:0000256" key="4">
    <source>
        <dbReference type="ARBA" id="ARBA00022475"/>
    </source>
</evidence>
<dbReference type="PANTHER" id="PTHR34220">
    <property type="entry name" value="SENSOR HISTIDINE KINASE YPDA"/>
    <property type="match status" value="1"/>
</dbReference>
<evidence type="ECO:0000256" key="13">
    <source>
        <dbReference type="ARBA" id="ARBA00023136"/>
    </source>
</evidence>
<reference evidence="18 19" key="1">
    <citation type="submission" date="2017-08" db="EMBL/GenBank/DDBJ databases">
        <title>Substantial Increase in Enzyme Production by Combined Drug-Resistance Mutations in Paenibacillus agaridevorans.</title>
        <authorList>
            <person name="Tanaka Y."/>
            <person name="Funane K."/>
            <person name="Hosaka T."/>
            <person name="Shiwa Y."/>
            <person name="Fujita N."/>
            <person name="Miyazaki T."/>
            <person name="Yoshikawa H."/>
            <person name="Murakami K."/>
            <person name="Kasahara K."/>
            <person name="Inaoka T."/>
            <person name="Hiraga Y."/>
            <person name="Ochi K."/>
        </authorList>
    </citation>
    <scope>NUCLEOTIDE SEQUENCE [LARGE SCALE GENOMIC DNA]</scope>
    <source>
        <strain evidence="18 19">T-3040</strain>
    </source>
</reference>
<dbReference type="AlphaFoldDB" id="A0A2R5EM98"/>
<evidence type="ECO:0000256" key="14">
    <source>
        <dbReference type="SAM" id="Coils"/>
    </source>
</evidence>
<evidence type="ECO:0000256" key="12">
    <source>
        <dbReference type="ARBA" id="ARBA00023012"/>
    </source>
</evidence>
<dbReference type="GO" id="GO:0000155">
    <property type="term" value="F:phosphorelay sensor kinase activity"/>
    <property type="evidence" value="ECO:0007669"/>
    <property type="project" value="InterPro"/>
</dbReference>
<dbReference type="PROSITE" id="PS50109">
    <property type="entry name" value="HIS_KIN"/>
    <property type="match status" value="1"/>
</dbReference>
<evidence type="ECO:0000256" key="1">
    <source>
        <dbReference type="ARBA" id="ARBA00000085"/>
    </source>
</evidence>
<evidence type="ECO:0000256" key="6">
    <source>
        <dbReference type="ARBA" id="ARBA00022679"/>
    </source>
</evidence>
<gene>
    <name evidence="18" type="ORF">PAT3040_00589</name>
</gene>
<keyword evidence="6" id="KW-0808">Transferase</keyword>
<keyword evidence="9" id="KW-0418">Kinase</keyword>
<dbReference type="Gene3D" id="3.30.450.20">
    <property type="entry name" value="PAS domain"/>
    <property type="match status" value="1"/>
</dbReference>
<dbReference type="PANTHER" id="PTHR34220:SF7">
    <property type="entry name" value="SENSOR HISTIDINE KINASE YPDA"/>
    <property type="match status" value="1"/>
</dbReference>
<dbReference type="Gene3D" id="3.30.565.10">
    <property type="entry name" value="Histidine kinase-like ATPase, C-terminal domain"/>
    <property type="match status" value="1"/>
</dbReference>
<proteinExistence type="predicted"/>
<comment type="caution">
    <text evidence="18">The sequence shown here is derived from an EMBL/GenBank/DDBJ whole genome shotgun (WGS) entry which is preliminary data.</text>
</comment>
<evidence type="ECO:0000256" key="9">
    <source>
        <dbReference type="ARBA" id="ARBA00022777"/>
    </source>
</evidence>
<accession>A0A2R5EM98</accession>
<evidence type="ECO:0000256" key="8">
    <source>
        <dbReference type="ARBA" id="ARBA00022741"/>
    </source>
</evidence>
<evidence type="ECO:0000313" key="19">
    <source>
        <dbReference type="Proteomes" id="UP000245202"/>
    </source>
</evidence>
<dbReference type="InterPro" id="IPR005467">
    <property type="entry name" value="His_kinase_dom"/>
</dbReference>
<dbReference type="EC" id="2.7.13.3" evidence="3"/>
<keyword evidence="4" id="KW-1003">Cell membrane</keyword>
<dbReference type="Gene3D" id="6.10.340.10">
    <property type="match status" value="1"/>
</dbReference>
<keyword evidence="11 15" id="KW-1133">Transmembrane helix</keyword>
<feature type="domain" description="Histidine kinase" evidence="16">
    <location>
        <begin position="419"/>
        <end position="607"/>
    </location>
</feature>
<evidence type="ECO:0000259" key="16">
    <source>
        <dbReference type="PROSITE" id="PS50109"/>
    </source>
</evidence>
<dbReference type="InterPro" id="IPR004358">
    <property type="entry name" value="Sig_transdc_His_kin-like_C"/>
</dbReference>
<dbReference type="Pfam" id="PF02518">
    <property type="entry name" value="HATPase_c"/>
    <property type="match status" value="1"/>
</dbReference>
<dbReference type="InterPro" id="IPR010559">
    <property type="entry name" value="Sig_transdc_His_kin_internal"/>
</dbReference>
<dbReference type="InterPro" id="IPR003660">
    <property type="entry name" value="HAMP_dom"/>
</dbReference>
<keyword evidence="19" id="KW-1185">Reference proteome</keyword>
<evidence type="ECO:0000256" key="11">
    <source>
        <dbReference type="ARBA" id="ARBA00022989"/>
    </source>
</evidence>
<dbReference type="CDD" id="cd06225">
    <property type="entry name" value="HAMP"/>
    <property type="match status" value="1"/>
</dbReference>
<feature type="coiled-coil region" evidence="14">
    <location>
        <begin position="374"/>
        <end position="403"/>
    </location>
</feature>
<evidence type="ECO:0000256" key="15">
    <source>
        <dbReference type="SAM" id="Phobius"/>
    </source>
</evidence>
<dbReference type="Pfam" id="PF00672">
    <property type="entry name" value="HAMP"/>
    <property type="match status" value="1"/>
</dbReference>
<evidence type="ECO:0000259" key="17">
    <source>
        <dbReference type="PROSITE" id="PS50885"/>
    </source>
</evidence>
<dbReference type="RefSeq" id="WP_181376416.1">
    <property type="nucleotide sequence ID" value="NZ_BDQX01000036.1"/>
</dbReference>
<dbReference type="Proteomes" id="UP000245202">
    <property type="component" value="Unassembled WGS sequence"/>
</dbReference>
<dbReference type="PROSITE" id="PS50885">
    <property type="entry name" value="HAMP"/>
    <property type="match status" value="1"/>
</dbReference>
<evidence type="ECO:0000256" key="10">
    <source>
        <dbReference type="ARBA" id="ARBA00022840"/>
    </source>
</evidence>
<sequence>MRKSLSKQLFFYFFVLILFSMSMVGIFSYVESSRAIDEQVEKYLTTVINSASMQTDNQLQTFERVTDSILSQQQVKKFLDMTPGDSYAYYEFTNEIRKDIFNKIHITYPTQINMIYILGYHGRSIFDGNQGFSSHSVDTSERLQELNGKTEDNGRISILSTSLLEKDSGKVITVTRKIRGYSSYNIKGVLAIEFHEEQLTQLWKQMDLGENGFFFILDSQGEVVYAPDTEPMKHLLTTTTPGRIVNGGEERFIADVGGEEKMIVSRRSDYSGWSLAIAMPLKELRAPISAIRTTTIGVGLLTLAIALFIALRFGRSIVKPIRTLMNGMRETEKGNWQTVQVKRREDEVGGLVHSFNLMVGRLSEMIERVYDAELKGQKAQLELQDIQLERQKAEFQALQLQINPHFLYNTLETINCYAIVQDSDDISEIVEAMAFMLRYSVQTNLEESTIVNELNHVRNYLIILKHRIGREFELEVALEPSLLLERMVRLTLQPVVENVFQHAFPNGIEPQHAIRIDARLESDRLLVTVEDNGEGMTEKRLAKLRQRLKENRLADDDEPLQTRRRGGIGILNVHRRIQMVYGDDYGIEIDSTLGQGTVITMVMPRELNNGR</sequence>
<keyword evidence="13 15" id="KW-0472">Membrane</keyword>
<feature type="transmembrane region" description="Helical" evidence="15">
    <location>
        <begin position="9"/>
        <end position="30"/>
    </location>
</feature>
<dbReference type="InterPro" id="IPR003594">
    <property type="entry name" value="HATPase_dom"/>
</dbReference>
<dbReference type="SUPFAM" id="SSF55874">
    <property type="entry name" value="ATPase domain of HSP90 chaperone/DNA topoisomerase II/histidine kinase"/>
    <property type="match status" value="1"/>
</dbReference>
<name>A0A2R5EM98_9BACL</name>
<dbReference type="GO" id="GO:0005524">
    <property type="term" value="F:ATP binding"/>
    <property type="evidence" value="ECO:0007669"/>
    <property type="project" value="UniProtKB-KW"/>
</dbReference>
<evidence type="ECO:0000256" key="2">
    <source>
        <dbReference type="ARBA" id="ARBA00004651"/>
    </source>
</evidence>
<feature type="domain" description="HAMP" evidence="17">
    <location>
        <begin position="315"/>
        <end position="367"/>
    </location>
</feature>
<dbReference type="PRINTS" id="PR00344">
    <property type="entry name" value="BCTRLSENSOR"/>
</dbReference>
<keyword evidence="14" id="KW-0175">Coiled coil</keyword>
<dbReference type="CDD" id="cd12912">
    <property type="entry name" value="PDC2_MCP_like"/>
    <property type="match status" value="1"/>
</dbReference>
<evidence type="ECO:0000256" key="5">
    <source>
        <dbReference type="ARBA" id="ARBA00022553"/>
    </source>
</evidence>
<keyword evidence="10" id="KW-0067">ATP-binding</keyword>
<dbReference type="InterPro" id="IPR033479">
    <property type="entry name" value="dCache_1"/>
</dbReference>
<comment type="subcellular location">
    <subcellularLocation>
        <location evidence="2">Cell membrane</location>
        <topology evidence="2">Multi-pass membrane protein</topology>
    </subcellularLocation>
</comment>
<organism evidence="18 19">
    <name type="scientific">Paenibacillus agaridevorans</name>
    <dbReference type="NCBI Taxonomy" id="171404"/>
    <lineage>
        <taxon>Bacteria</taxon>
        <taxon>Bacillati</taxon>
        <taxon>Bacillota</taxon>
        <taxon>Bacilli</taxon>
        <taxon>Bacillales</taxon>
        <taxon>Paenibacillaceae</taxon>
        <taxon>Paenibacillus</taxon>
    </lineage>
</organism>
<evidence type="ECO:0000256" key="7">
    <source>
        <dbReference type="ARBA" id="ARBA00022692"/>
    </source>
</evidence>
<evidence type="ECO:0000313" key="18">
    <source>
        <dbReference type="EMBL" id="GBG06088.1"/>
    </source>
</evidence>
<dbReference type="SMART" id="SM00304">
    <property type="entry name" value="HAMP"/>
    <property type="match status" value="1"/>
</dbReference>
<keyword evidence="12" id="KW-0902">Two-component regulatory system</keyword>
<keyword evidence="8" id="KW-0547">Nucleotide-binding</keyword>
<dbReference type="EMBL" id="BDQX01000036">
    <property type="protein sequence ID" value="GBG06088.1"/>
    <property type="molecule type" value="Genomic_DNA"/>
</dbReference>
<evidence type="ECO:0000256" key="3">
    <source>
        <dbReference type="ARBA" id="ARBA00012438"/>
    </source>
</evidence>
<dbReference type="Pfam" id="PF02743">
    <property type="entry name" value="dCache_1"/>
    <property type="match status" value="1"/>
</dbReference>
<keyword evidence="7 15" id="KW-0812">Transmembrane</keyword>